<name>A0A0P0V7T6_ORYSJ</name>
<keyword evidence="4" id="KW-1185">Reference proteome</keyword>
<dbReference type="PaxDb" id="39947-A0A0P0V7T6"/>
<dbReference type="EMBL" id="AP014957">
    <property type="protein sequence ID" value="BAS74203.1"/>
    <property type="molecule type" value="Genomic_DNA"/>
</dbReference>
<protein>
    <submittedName>
        <fullName evidence="3">Os01g0733100 protein</fullName>
    </submittedName>
</protein>
<dbReference type="Gramene" id="Os01t0733100-00">
    <property type="protein sequence ID" value="Os01t0733100-00"/>
    <property type="gene ID" value="Os01g0733100"/>
</dbReference>
<dbReference type="AlphaFoldDB" id="A0A0P0V7T6"/>
<feature type="chain" id="PRO_5006056219" evidence="2">
    <location>
        <begin position="23"/>
        <end position="187"/>
    </location>
</feature>
<feature type="compositionally biased region" description="Low complexity" evidence="1">
    <location>
        <begin position="28"/>
        <end position="45"/>
    </location>
</feature>
<evidence type="ECO:0000313" key="4">
    <source>
        <dbReference type="Proteomes" id="UP000059680"/>
    </source>
</evidence>
<reference evidence="3 4" key="3">
    <citation type="journal article" date="2013" name="Rice">
        <title>Improvement of the Oryza sativa Nipponbare reference genome using next generation sequence and optical map data.</title>
        <authorList>
            <person name="Kawahara Y."/>
            <person name="de la Bastide M."/>
            <person name="Hamilton J.P."/>
            <person name="Kanamori H."/>
            <person name="McCombie W.R."/>
            <person name="Ouyang S."/>
            <person name="Schwartz D.C."/>
            <person name="Tanaka T."/>
            <person name="Wu J."/>
            <person name="Zhou S."/>
            <person name="Childs K.L."/>
            <person name="Davidson R.M."/>
            <person name="Lin H."/>
            <person name="Quesada-Ocampo L."/>
            <person name="Vaillancourt B."/>
            <person name="Sakai H."/>
            <person name="Lee S.S."/>
            <person name="Kim J."/>
            <person name="Numa H."/>
            <person name="Itoh T."/>
            <person name="Buell C.R."/>
            <person name="Matsumoto T."/>
        </authorList>
    </citation>
    <scope>NUCLEOTIDE SEQUENCE [LARGE SCALE GENOMIC DNA]</scope>
    <source>
        <strain evidence="4">cv. Nipponbare</strain>
    </source>
</reference>
<dbReference type="PROSITE" id="PS51257">
    <property type="entry name" value="PROKAR_LIPOPROTEIN"/>
    <property type="match status" value="1"/>
</dbReference>
<dbReference type="InParanoid" id="A0A0P0V7T6"/>
<reference evidence="4" key="1">
    <citation type="journal article" date="2005" name="Nature">
        <title>The map-based sequence of the rice genome.</title>
        <authorList>
            <consortium name="International rice genome sequencing project (IRGSP)"/>
            <person name="Matsumoto T."/>
            <person name="Wu J."/>
            <person name="Kanamori H."/>
            <person name="Katayose Y."/>
            <person name="Fujisawa M."/>
            <person name="Namiki N."/>
            <person name="Mizuno H."/>
            <person name="Yamamoto K."/>
            <person name="Antonio B.A."/>
            <person name="Baba T."/>
            <person name="Sakata K."/>
            <person name="Nagamura Y."/>
            <person name="Aoki H."/>
            <person name="Arikawa K."/>
            <person name="Arita K."/>
            <person name="Bito T."/>
            <person name="Chiden Y."/>
            <person name="Fujitsuka N."/>
            <person name="Fukunaka R."/>
            <person name="Hamada M."/>
            <person name="Harada C."/>
            <person name="Hayashi A."/>
            <person name="Hijishita S."/>
            <person name="Honda M."/>
            <person name="Hosokawa S."/>
            <person name="Ichikawa Y."/>
            <person name="Idonuma A."/>
            <person name="Iijima M."/>
            <person name="Ikeda M."/>
            <person name="Ikeno M."/>
            <person name="Ito K."/>
            <person name="Ito S."/>
            <person name="Ito T."/>
            <person name="Ito Y."/>
            <person name="Ito Y."/>
            <person name="Iwabuchi A."/>
            <person name="Kamiya K."/>
            <person name="Karasawa W."/>
            <person name="Kurita K."/>
            <person name="Katagiri S."/>
            <person name="Kikuta A."/>
            <person name="Kobayashi H."/>
            <person name="Kobayashi N."/>
            <person name="Machita K."/>
            <person name="Maehara T."/>
            <person name="Masukawa M."/>
            <person name="Mizubayashi T."/>
            <person name="Mukai Y."/>
            <person name="Nagasaki H."/>
            <person name="Nagata Y."/>
            <person name="Naito S."/>
            <person name="Nakashima M."/>
            <person name="Nakama Y."/>
            <person name="Nakamichi Y."/>
            <person name="Nakamura M."/>
            <person name="Meguro A."/>
            <person name="Negishi M."/>
            <person name="Ohta I."/>
            <person name="Ohta T."/>
            <person name="Okamoto M."/>
            <person name="Ono N."/>
            <person name="Saji S."/>
            <person name="Sakaguchi M."/>
            <person name="Sakai K."/>
            <person name="Shibata M."/>
            <person name="Shimokawa T."/>
            <person name="Song J."/>
            <person name="Takazaki Y."/>
            <person name="Terasawa K."/>
            <person name="Tsugane M."/>
            <person name="Tsuji K."/>
            <person name="Ueda S."/>
            <person name="Waki K."/>
            <person name="Yamagata H."/>
            <person name="Yamamoto M."/>
            <person name="Yamamoto S."/>
            <person name="Yamane H."/>
            <person name="Yoshiki S."/>
            <person name="Yoshihara R."/>
            <person name="Yukawa K."/>
            <person name="Zhong H."/>
            <person name="Yano M."/>
            <person name="Yuan Q."/>
            <person name="Ouyang S."/>
            <person name="Liu J."/>
            <person name="Jones K.M."/>
            <person name="Gansberger K."/>
            <person name="Moffat K."/>
            <person name="Hill J."/>
            <person name="Bera J."/>
            <person name="Fadrosh D."/>
            <person name="Jin S."/>
            <person name="Johri S."/>
            <person name="Kim M."/>
            <person name="Overton L."/>
            <person name="Reardon M."/>
            <person name="Tsitrin T."/>
            <person name="Vuong H."/>
            <person name="Weaver B."/>
            <person name="Ciecko A."/>
            <person name="Tallon L."/>
            <person name="Jackson J."/>
            <person name="Pai G."/>
            <person name="Aken S.V."/>
            <person name="Utterback T."/>
            <person name="Reidmuller S."/>
            <person name="Feldblyum T."/>
            <person name="Hsiao J."/>
            <person name="Zismann V."/>
            <person name="Iobst S."/>
            <person name="de Vazeille A.R."/>
            <person name="Buell C.R."/>
            <person name="Ying K."/>
            <person name="Li Y."/>
            <person name="Lu T."/>
            <person name="Huang Y."/>
            <person name="Zhao Q."/>
            <person name="Feng Q."/>
            <person name="Zhang L."/>
            <person name="Zhu J."/>
            <person name="Weng Q."/>
            <person name="Mu J."/>
            <person name="Lu Y."/>
            <person name="Fan D."/>
            <person name="Liu Y."/>
            <person name="Guan J."/>
            <person name="Zhang Y."/>
            <person name="Yu S."/>
            <person name="Liu X."/>
            <person name="Zhang Y."/>
            <person name="Hong G."/>
            <person name="Han B."/>
            <person name="Choisne N."/>
            <person name="Demange N."/>
            <person name="Orjeda G."/>
            <person name="Samain S."/>
            <person name="Cattolico L."/>
            <person name="Pelletier E."/>
            <person name="Couloux A."/>
            <person name="Segurens B."/>
            <person name="Wincker P."/>
            <person name="D'Hont A."/>
            <person name="Scarpelli C."/>
            <person name="Weissenbach J."/>
            <person name="Salanoubat M."/>
            <person name="Quetier F."/>
            <person name="Yu Y."/>
            <person name="Kim H.R."/>
            <person name="Rambo T."/>
            <person name="Currie J."/>
            <person name="Collura K."/>
            <person name="Luo M."/>
            <person name="Yang T."/>
            <person name="Ammiraju J.S.S."/>
            <person name="Engler F."/>
            <person name="Soderlund C."/>
            <person name="Wing R.A."/>
            <person name="Palmer L.E."/>
            <person name="de la Bastide M."/>
            <person name="Spiegel L."/>
            <person name="Nascimento L."/>
            <person name="Zutavern T."/>
            <person name="O'Shaughnessy A."/>
            <person name="Dike S."/>
            <person name="Dedhia N."/>
            <person name="Preston R."/>
            <person name="Balija V."/>
            <person name="McCombie W.R."/>
            <person name="Chow T."/>
            <person name="Chen H."/>
            <person name="Chung M."/>
            <person name="Chen C."/>
            <person name="Shaw J."/>
            <person name="Wu H."/>
            <person name="Hsiao K."/>
            <person name="Chao Y."/>
            <person name="Chu M."/>
            <person name="Cheng C."/>
            <person name="Hour A."/>
            <person name="Lee P."/>
            <person name="Lin S."/>
            <person name="Lin Y."/>
            <person name="Liou J."/>
            <person name="Liu S."/>
            <person name="Hsing Y."/>
            <person name="Raghuvanshi S."/>
            <person name="Mohanty A."/>
            <person name="Bharti A.K."/>
            <person name="Gaur A."/>
            <person name="Gupta V."/>
            <person name="Kumar D."/>
            <person name="Ravi V."/>
            <person name="Vij S."/>
            <person name="Kapur A."/>
            <person name="Khurana P."/>
            <person name="Khurana P."/>
            <person name="Khurana J.P."/>
            <person name="Tyagi A.K."/>
            <person name="Gaikwad K."/>
            <person name="Singh A."/>
            <person name="Dalal V."/>
            <person name="Srivastava S."/>
            <person name="Dixit A."/>
            <person name="Pal A.K."/>
            <person name="Ghazi I.A."/>
            <person name="Yadav M."/>
            <person name="Pandit A."/>
            <person name="Bhargava A."/>
            <person name="Sureshbabu K."/>
            <person name="Batra K."/>
            <person name="Sharma T.R."/>
            <person name="Mohapatra T."/>
            <person name="Singh N.K."/>
            <person name="Messing J."/>
            <person name="Nelson A.B."/>
            <person name="Fuks G."/>
            <person name="Kavchok S."/>
            <person name="Keizer G."/>
            <person name="Linton E."/>
            <person name="Llaca V."/>
            <person name="Song R."/>
            <person name="Tanyolac B."/>
            <person name="Young S."/>
            <person name="Ho-Il K."/>
            <person name="Hahn J.H."/>
            <person name="Sangsakoo G."/>
            <person name="Vanavichit A."/>
            <person name="de Mattos Luiz.A.T."/>
            <person name="Zimmer P.D."/>
            <person name="Malone G."/>
            <person name="Dellagostin O."/>
            <person name="de Oliveira A.C."/>
            <person name="Bevan M."/>
            <person name="Bancroft I."/>
            <person name="Minx P."/>
            <person name="Cordum H."/>
            <person name="Wilson R."/>
            <person name="Cheng Z."/>
            <person name="Jin W."/>
            <person name="Jiang J."/>
            <person name="Leong S.A."/>
            <person name="Iwama H."/>
            <person name="Gojobori T."/>
            <person name="Itoh T."/>
            <person name="Niimura Y."/>
            <person name="Fujii Y."/>
            <person name="Habara T."/>
            <person name="Sakai H."/>
            <person name="Sato Y."/>
            <person name="Wilson G."/>
            <person name="Kumar K."/>
            <person name="McCouch S."/>
            <person name="Juretic N."/>
            <person name="Hoen D."/>
            <person name="Wright S."/>
            <person name="Bruskiewich R."/>
            <person name="Bureau T."/>
            <person name="Miyao A."/>
            <person name="Hirochika H."/>
            <person name="Nishikawa T."/>
            <person name="Kadowaki K."/>
            <person name="Sugiura M."/>
            <person name="Burr B."/>
            <person name="Sasaki T."/>
        </authorList>
    </citation>
    <scope>NUCLEOTIDE SEQUENCE [LARGE SCALE GENOMIC DNA]</scope>
    <source>
        <strain evidence="4">cv. Nipponbare</strain>
    </source>
</reference>
<keyword evidence="2" id="KW-0732">Signal</keyword>
<accession>A0A0P0V7T6</accession>
<gene>
    <name evidence="3" type="ordered locus">Os01g0733100</name>
    <name evidence="3" type="ORF">OSNPB_010733100</name>
</gene>
<organism evidence="3 4">
    <name type="scientific">Oryza sativa subsp. japonica</name>
    <name type="common">Rice</name>
    <dbReference type="NCBI Taxonomy" id="39947"/>
    <lineage>
        <taxon>Eukaryota</taxon>
        <taxon>Viridiplantae</taxon>
        <taxon>Streptophyta</taxon>
        <taxon>Embryophyta</taxon>
        <taxon>Tracheophyta</taxon>
        <taxon>Spermatophyta</taxon>
        <taxon>Magnoliopsida</taxon>
        <taxon>Liliopsida</taxon>
        <taxon>Poales</taxon>
        <taxon>Poaceae</taxon>
        <taxon>BOP clade</taxon>
        <taxon>Oryzoideae</taxon>
        <taxon>Oryzeae</taxon>
        <taxon>Oryzinae</taxon>
        <taxon>Oryza</taxon>
        <taxon>Oryza sativa</taxon>
    </lineage>
</organism>
<proteinExistence type="predicted"/>
<feature type="signal peptide" evidence="2">
    <location>
        <begin position="1"/>
        <end position="22"/>
    </location>
</feature>
<sequence length="187" mass="20028">MAAKMVLVRAVSLHTVAMAASACGSDCSPAPRSTPTPSTGSSSSPRDALKLRVCANPLVLASQRVRARADAARCFPRVRAVVADRPVAAAVSLCTRLSPVSPLRSKPPRRHHRRHRPAPAPPRASRQGTEPRPSSLCRDAPVPLPLFFPNRQRGKPLSPPPFPLFPPRRRHPPATALAASAERQLAP</sequence>
<evidence type="ECO:0000256" key="1">
    <source>
        <dbReference type="SAM" id="MobiDB-lite"/>
    </source>
</evidence>
<evidence type="ECO:0000256" key="2">
    <source>
        <dbReference type="SAM" id="SignalP"/>
    </source>
</evidence>
<dbReference type="Proteomes" id="UP000059680">
    <property type="component" value="Chromosome 1"/>
</dbReference>
<feature type="region of interest" description="Disordered" evidence="1">
    <location>
        <begin position="99"/>
        <end position="187"/>
    </location>
</feature>
<evidence type="ECO:0000313" key="3">
    <source>
        <dbReference type="EMBL" id="BAS74203.1"/>
    </source>
</evidence>
<feature type="compositionally biased region" description="Pro residues" evidence="1">
    <location>
        <begin position="157"/>
        <end position="166"/>
    </location>
</feature>
<reference evidence="3 4" key="2">
    <citation type="journal article" date="2013" name="Plant Cell Physiol.">
        <title>Rice Annotation Project Database (RAP-DB): an integrative and interactive database for rice genomics.</title>
        <authorList>
            <person name="Sakai H."/>
            <person name="Lee S.S."/>
            <person name="Tanaka T."/>
            <person name="Numa H."/>
            <person name="Kim J."/>
            <person name="Kawahara Y."/>
            <person name="Wakimoto H."/>
            <person name="Yang C.C."/>
            <person name="Iwamoto M."/>
            <person name="Abe T."/>
            <person name="Yamada Y."/>
            <person name="Muto A."/>
            <person name="Inokuchi H."/>
            <person name="Ikemura T."/>
            <person name="Matsumoto T."/>
            <person name="Sasaki T."/>
            <person name="Itoh T."/>
        </authorList>
    </citation>
    <scope>NUCLEOTIDE SEQUENCE [LARGE SCALE GENOMIC DNA]</scope>
    <source>
        <strain evidence="4">cv. Nipponbare</strain>
    </source>
</reference>
<feature type="compositionally biased region" description="Basic residues" evidence="1">
    <location>
        <begin position="106"/>
        <end position="117"/>
    </location>
</feature>
<feature type="region of interest" description="Disordered" evidence="1">
    <location>
        <begin position="24"/>
        <end position="47"/>
    </location>
</feature>